<evidence type="ECO:0000256" key="2">
    <source>
        <dbReference type="ARBA" id="ARBA00013047"/>
    </source>
</evidence>
<evidence type="ECO:0000256" key="3">
    <source>
        <dbReference type="ARBA" id="ARBA00022598"/>
    </source>
</evidence>
<organism evidence="8 9">
    <name type="scientific">Vitrella brassicaformis (strain CCMP3155)</name>
    <dbReference type="NCBI Taxonomy" id="1169540"/>
    <lineage>
        <taxon>Eukaryota</taxon>
        <taxon>Sar</taxon>
        <taxon>Alveolata</taxon>
        <taxon>Colpodellida</taxon>
        <taxon>Vitrellaceae</taxon>
        <taxon>Vitrella</taxon>
    </lineage>
</organism>
<dbReference type="InterPro" id="IPR036921">
    <property type="entry name" value="PurM-like_N_sf"/>
</dbReference>
<reference evidence="8 9" key="1">
    <citation type="submission" date="2014-11" db="EMBL/GenBank/DDBJ databases">
        <authorList>
            <person name="Zhu J."/>
            <person name="Qi W."/>
            <person name="Song R."/>
        </authorList>
    </citation>
    <scope>NUCLEOTIDE SEQUENCE [LARGE SCALE GENOMIC DNA]</scope>
</reference>
<dbReference type="PhylomeDB" id="A0A0G4E955"/>
<dbReference type="OrthoDB" id="425334at2759"/>
<dbReference type="PANTHER" id="PTHR10520">
    <property type="entry name" value="TRIFUNCTIONAL PURINE BIOSYNTHETIC PROTEIN ADENOSINE-3-RELATED"/>
    <property type="match status" value="1"/>
</dbReference>
<sequence>MSRYADRGVSHQKEDVHNAIAKVDQGLFPSAFCKVVEDHLCGDKDYCIVMHADGAGTKSAIAYMYWKETGDVSVFEGISQDAIVMNTDDLLCVGACDVMLLSNTIGRNAKVIPGEVISTIINSNEKIARHFSSLGVPLITTGGETADVGDLVRTIIVDSTVTCRMRRDEVITNEEMQPGDVIIGLSSTGQTTYESAYNSGIASNGLTMARHELLRKDYLDKFPETSDPNIDTKLVYQGPHSLTDPLEGTPLTIGQAILSPTRTYAPVIKKLLNTYRKQVRGVIHCSGGGQTKCMKFGKRLRYVKDNLFPCPPLFKEIQRCSKASWEEMYQVFNMGHRMEIYGPESLVSAVQSSCSEFKLDCKVVGKIEATQDPQGRNEVLLTSEYGTFHYVAS</sequence>
<keyword evidence="4" id="KW-0547">Nucleotide-binding</keyword>
<dbReference type="VEuPathDB" id="CryptoDB:Vbra_20039"/>
<dbReference type="EMBL" id="CDMY01000047">
    <property type="protein sequence ID" value="CEL92084.1"/>
    <property type="molecule type" value="Genomic_DNA"/>
</dbReference>
<dbReference type="UniPathway" id="UPA00074">
    <property type="reaction ID" value="UER00129"/>
</dbReference>
<feature type="domain" description="PurM-like C-terminal" evidence="7">
    <location>
        <begin position="177"/>
        <end position="372"/>
    </location>
</feature>
<dbReference type="GO" id="GO:0005829">
    <property type="term" value="C:cytosol"/>
    <property type="evidence" value="ECO:0007669"/>
    <property type="project" value="TreeGrafter"/>
</dbReference>
<dbReference type="Gene3D" id="3.30.1330.10">
    <property type="entry name" value="PurM-like, N-terminal domain"/>
    <property type="match status" value="1"/>
</dbReference>
<comment type="pathway">
    <text evidence="1">Purine metabolism; IMP biosynthesis via de novo pathway; 5-amino-1-(5-phospho-D-ribosyl)imidazole from N(2)-formyl-N(1)-(5-phospho-D-ribosyl)glycinamide: step 2/2.</text>
</comment>
<dbReference type="InterPro" id="IPR004733">
    <property type="entry name" value="PurM_cligase"/>
</dbReference>
<name>A0A0G4E955_VITBC</name>
<dbReference type="Gene3D" id="3.90.650.10">
    <property type="entry name" value="PurM-like C-terminal domain"/>
    <property type="match status" value="1"/>
</dbReference>
<dbReference type="SUPFAM" id="SSF55326">
    <property type="entry name" value="PurM N-terminal domain-like"/>
    <property type="match status" value="1"/>
</dbReference>
<dbReference type="GO" id="GO:0005524">
    <property type="term" value="F:ATP binding"/>
    <property type="evidence" value="ECO:0007669"/>
    <property type="project" value="UniProtKB-KW"/>
</dbReference>
<dbReference type="InParanoid" id="A0A0G4E955"/>
<dbReference type="GO" id="GO:0006189">
    <property type="term" value="P:'de novo' IMP biosynthetic process"/>
    <property type="evidence" value="ECO:0007669"/>
    <property type="project" value="UniProtKB-UniPathway"/>
</dbReference>
<dbReference type="GO" id="GO:0046084">
    <property type="term" value="P:adenine biosynthetic process"/>
    <property type="evidence" value="ECO:0007669"/>
    <property type="project" value="TreeGrafter"/>
</dbReference>
<dbReference type="Pfam" id="PF00586">
    <property type="entry name" value="AIRS"/>
    <property type="match status" value="1"/>
</dbReference>
<proteinExistence type="predicted"/>
<dbReference type="OMA" id="TDWKEMY"/>
<dbReference type="InterPro" id="IPR010918">
    <property type="entry name" value="PurM-like_C_dom"/>
</dbReference>
<dbReference type="AlphaFoldDB" id="A0A0G4E955"/>
<evidence type="ECO:0000256" key="4">
    <source>
        <dbReference type="ARBA" id="ARBA00022741"/>
    </source>
</evidence>
<gene>
    <name evidence="8" type="ORF">Vbra_20039</name>
</gene>
<dbReference type="Pfam" id="PF02769">
    <property type="entry name" value="AIRS_C"/>
    <property type="match status" value="1"/>
</dbReference>
<accession>A0A0G4E955</accession>
<dbReference type="SUPFAM" id="SSF56042">
    <property type="entry name" value="PurM C-terminal domain-like"/>
    <property type="match status" value="1"/>
</dbReference>
<feature type="domain" description="PurM-like N-terminal" evidence="6">
    <location>
        <begin position="43"/>
        <end position="164"/>
    </location>
</feature>
<dbReference type="EC" id="6.3.3.1" evidence="2"/>
<dbReference type="PANTHER" id="PTHR10520:SF12">
    <property type="entry name" value="TRIFUNCTIONAL PURINE BIOSYNTHETIC PROTEIN ADENOSINE-3"/>
    <property type="match status" value="1"/>
</dbReference>
<evidence type="ECO:0000256" key="1">
    <source>
        <dbReference type="ARBA" id="ARBA00004686"/>
    </source>
</evidence>
<dbReference type="STRING" id="1169540.A0A0G4E955"/>
<evidence type="ECO:0000313" key="9">
    <source>
        <dbReference type="Proteomes" id="UP000041254"/>
    </source>
</evidence>
<dbReference type="InterPro" id="IPR016188">
    <property type="entry name" value="PurM-like_N"/>
</dbReference>
<evidence type="ECO:0000259" key="7">
    <source>
        <dbReference type="Pfam" id="PF02769"/>
    </source>
</evidence>
<keyword evidence="3" id="KW-0436">Ligase</keyword>
<dbReference type="GO" id="GO:0004637">
    <property type="term" value="F:phosphoribosylamine-glycine ligase activity"/>
    <property type="evidence" value="ECO:0007669"/>
    <property type="project" value="TreeGrafter"/>
</dbReference>
<dbReference type="GO" id="GO:0004641">
    <property type="term" value="F:phosphoribosylformylglycinamidine cyclo-ligase activity"/>
    <property type="evidence" value="ECO:0007669"/>
    <property type="project" value="UniProtKB-EC"/>
</dbReference>
<dbReference type="InterPro" id="IPR036676">
    <property type="entry name" value="PurM-like_C_sf"/>
</dbReference>
<keyword evidence="9" id="KW-1185">Reference proteome</keyword>
<keyword evidence="5" id="KW-0067">ATP-binding</keyword>
<evidence type="ECO:0000313" key="8">
    <source>
        <dbReference type="EMBL" id="CEL92084.1"/>
    </source>
</evidence>
<evidence type="ECO:0000259" key="6">
    <source>
        <dbReference type="Pfam" id="PF00586"/>
    </source>
</evidence>
<protein>
    <recommendedName>
        <fullName evidence="2">phosphoribosylformylglycinamidine cyclo-ligase</fullName>
        <ecNumber evidence="2">6.3.3.1</ecNumber>
    </recommendedName>
</protein>
<evidence type="ECO:0000256" key="5">
    <source>
        <dbReference type="ARBA" id="ARBA00022840"/>
    </source>
</evidence>
<dbReference type="Proteomes" id="UP000041254">
    <property type="component" value="Unassembled WGS sequence"/>
</dbReference>